<dbReference type="GO" id="GO:0016747">
    <property type="term" value="F:acyltransferase activity, transferring groups other than amino-acyl groups"/>
    <property type="evidence" value="ECO:0007669"/>
    <property type="project" value="InterPro"/>
</dbReference>
<dbReference type="Proteomes" id="UP000032633">
    <property type="component" value="Chromosome"/>
</dbReference>
<protein>
    <submittedName>
        <fullName evidence="2">Acetyltransferase</fullName>
    </submittedName>
</protein>
<sequence length="151" mass="17055">MIAKLWIAKEETARQVLAVQIPAYEVEAELIQFHDLPPLKETIGSLTACGESFYGFFEQGELAGVISYKKEDDTVDIHRLIVHPAYFRRGIAQALLRFVERLEQSAAKFVVATAARNNPAKNLYLKNGFLQVKEQEVAPGLSLSFFEKRKL</sequence>
<dbReference type="PROSITE" id="PS51186">
    <property type="entry name" value="GNAT"/>
    <property type="match status" value="1"/>
</dbReference>
<name>A0A0D5NFB4_9BACL</name>
<reference evidence="3" key="2">
    <citation type="submission" date="2015-03" db="EMBL/GenBank/DDBJ databases">
        <title>Genome sequence of Paenibacillus beijingensis strain DSM 24997T.</title>
        <authorList>
            <person name="Kwak Y."/>
            <person name="Shin J.-H."/>
        </authorList>
    </citation>
    <scope>NUCLEOTIDE SEQUENCE [LARGE SCALE GENOMIC DNA]</scope>
    <source>
        <strain evidence="3">DSM 24997</strain>
    </source>
</reference>
<keyword evidence="3" id="KW-1185">Reference proteome</keyword>
<feature type="domain" description="N-acetyltransferase" evidence="1">
    <location>
        <begin position="3"/>
        <end position="151"/>
    </location>
</feature>
<dbReference type="HOGENOM" id="CLU_096795_0_1_9"/>
<evidence type="ECO:0000259" key="1">
    <source>
        <dbReference type="PROSITE" id="PS51186"/>
    </source>
</evidence>
<dbReference type="EMBL" id="CP011058">
    <property type="protein sequence ID" value="AJY73946.1"/>
    <property type="molecule type" value="Genomic_DNA"/>
</dbReference>
<dbReference type="AlphaFoldDB" id="A0A0D5NFB4"/>
<dbReference type="Pfam" id="PF00583">
    <property type="entry name" value="Acetyltransf_1"/>
    <property type="match status" value="1"/>
</dbReference>
<dbReference type="OrthoDB" id="46888at2"/>
<dbReference type="InterPro" id="IPR016181">
    <property type="entry name" value="Acyl_CoA_acyltransferase"/>
</dbReference>
<gene>
    <name evidence="2" type="ORF">VN24_04120</name>
</gene>
<accession>A0A0D5NFB4</accession>
<evidence type="ECO:0000313" key="2">
    <source>
        <dbReference type="EMBL" id="AJY73946.1"/>
    </source>
</evidence>
<dbReference type="SUPFAM" id="SSF55729">
    <property type="entry name" value="Acyl-CoA N-acyltransferases (Nat)"/>
    <property type="match status" value="1"/>
</dbReference>
<keyword evidence="2" id="KW-0808">Transferase</keyword>
<dbReference type="RefSeq" id="WP_045669382.1">
    <property type="nucleotide sequence ID" value="NZ_CP011058.1"/>
</dbReference>
<evidence type="ECO:0000313" key="3">
    <source>
        <dbReference type="Proteomes" id="UP000032633"/>
    </source>
</evidence>
<proteinExistence type="predicted"/>
<dbReference type="KEGG" id="pbj:VN24_04120"/>
<dbReference type="STRING" id="1126833.VN24_04120"/>
<reference evidence="2 3" key="1">
    <citation type="journal article" date="2015" name="J. Biotechnol.">
        <title>Complete genome sequence of Paenibacillus beijingensis 7188(T) (=DSM 24997(T)), a novel rhizobacterium from jujube garden soil.</title>
        <authorList>
            <person name="Kwak Y."/>
            <person name="Shin J.H."/>
        </authorList>
    </citation>
    <scope>NUCLEOTIDE SEQUENCE [LARGE SCALE GENOMIC DNA]</scope>
    <source>
        <strain evidence="2 3">DSM 24997</strain>
    </source>
</reference>
<dbReference type="CDD" id="cd04301">
    <property type="entry name" value="NAT_SF"/>
    <property type="match status" value="1"/>
</dbReference>
<dbReference type="InterPro" id="IPR000182">
    <property type="entry name" value="GNAT_dom"/>
</dbReference>
<organism evidence="2 3">
    <name type="scientific">Paenibacillus beijingensis</name>
    <dbReference type="NCBI Taxonomy" id="1126833"/>
    <lineage>
        <taxon>Bacteria</taxon>
        <taxon>Bacillati</taxon>
        <taxon>Bacillota</taxon>
        <taxon>Bacilli</taxon>
        <taxon>Bacillales</taxon>
        <taxon>Paenibacillaceae</taxon>
        <taxon>Paenibacillus</taxon>
    </lineage>
</organism>
<dbReference type="Gene3D" id="3.40.630.30">
    <property type="match status" value="1"/>
</dbReference>
<dbReference type="PATRIC" id="fig|1126833.4.peg.900"/>